<feature type="domain" description="Glutamate/phenylalanine/leucine/valine/L-tryptophan dehydrogenase C-terminal" evidence="10">
    <location>
        <begin position="248"/>
        <end position="498"/>
    </location>
</feature>
<feature type="binding site" evidence="7">
    <location>
        <position position="265"/>
    </location>
    <ligand>
        <name>NAD(+)</name>
        <dbReference type="ChEBI" id="CHEBI:57540"/>
    </ligand>
</feature>
<dbReference type="EMBL" id="GL983799">
    <property type="protein sequence ID" value="EGR32060.1"/>
    <property type="molecule type" value="Genomic_DNA"/>
</dbReference>
<comment type="catalytic activity">
    <reaction evidence="4">
        <text>L-glutamate + NADP(+) + H2O = 2-oxoglutarate + NH4(+) + NADPH + H(+)</text>
        <dbReference type="Rhea" id="RHEA:11612"/>
        <dbReference type="ChEBI" id="CHEBI:15377"/>
        <dbReference type="ChEBI" id="CHEBI:15378"/>
        <dbReference type="ChEBI" id="CHEBI:16810"/>
        <dbReference type="ChEBI" id="CHEBI:28938"/>
        <dbReference type="ChEBI" id="CHEBI:29985"/>
        <dbReference type="ChEBI" id="CHEBI:57783"/>
        <dbReference type="ChEBI" id="CHEBI:58349"/>
        <dbReference type="EC" id="1.4.1.3"/>
    </reaction>
</comment>
<evidence type="ECO:0000256" key="2">
    <source>
        <dbReference type="ARBA" id="ARBA00023002"/>
    </source>
</evidence>
<dbReference type="InterPro" id="IPR006096">
    <property type="entry name" value="Glu/Leu/Phe/Val/Trp_DH_C"/>
</dbReference>
<keyword evidence="7" id="KW-0547">Nucleotide-binding</keyword>
<dbReference type="GO" id="GO:0006538">
    <property type="term" value="P:L-glutamate catabolic process"/>
    <property type="evidence" value="ECO:0007669"/>
    <property type="project" value="TreeGrafter"/>
</dbReference>
<dbReference type="OrthoDB" id="6718861at2759"/>
<dbReference type="OMA" id="WSVEKIF"/>
<dbReference type="PIRSF" id="PIRSF000185">
    <property type="entry name" value="Glu_DH"/>
    <property type="match status" value="1"/>
</dbReference>
<accession>G0QRS6</accession>
<dbReference type="AlphaFoldDB" id="G0QRS6"/>
<dbReference type="GO" id="GO:0000166">
    <property type="term" value="F:nucleotide binding"/>
    <property type="evidence" value="ECO:0007669"/>
    <property type="project" value="UniProtKB-KW"/>
</dbReference>
<evidence type="ECO:0000256" key="6">
    <source>
        <dbReference type="PIRSR" id="PIRSR000185-1"/>
    </source>
</evidence>
<dbReference type="SMART" id="SM00839">
    <property type="entry name" value="ELFV_dehydrog"/>
    <property type="match status" value="1"/>
</dbReference>
<keyword evidence="2 5" id="KW-0560">Oxidoreductase</keyword>
<dbReference type="GO" id="GO:0005739">
    <property type="term" value="C:mitochondrion"/>
    <property type="evidence" value="ECO:0007669"/>
    <property type="project" value="TreeGrafter"/>
</dbReference>
<dbReference type="PRINTS" id="PR00082">
    <property type="entry name" value="GLFDHDRGNASE"/>
</dbReference>
<organism evidence="11 12">
    <name type="scientific">Ichthyophthirius multifiliis</name>
    <name type="common">White spot disease agent</name>
    <name type="synonym">Ich</name>
    <dbReference type="NCBI Taxonomy" id="5932"/>
    <lineage>
        <taxon>Eukaryota</taxon>
        <taxon>Sar</taxon>
        <taxon>Alveolata</taxon>
        <taxon>Ciliophora</taxon>
        <taxon>Intramacronucleata</taxon>
        <taxon>Oligohymenophorea</taxon>
        <taxon>Hymenostomatida</taxon>
        <taxon>Ophryoglenina</taxon>
        <taxon>Ichthyophthirius</taxon>
    </lineage>
</organism>
<proteinExistence type="inferred from homology"/>
<dbReference type="Gene3D" id="3.40.50.10860">
    <property type="entry name" value="Leucine Dehydrogenase, chain A, domain 1"/>
    <property type="match status" value="1"/>
</dbReference>
<dbReference type="SUPFAM" id="SSF51735">
    <property type="entry name" value="NAD(P)-binding Rossmann-fold domains"/>
    <property type="match status" value="1"/>
</dbReference>
<dbReference type="InterPro" id="IPR046346">
    <property type="entry name" value="Aminoacid_DH-like_N_sf"/>
</dbReference>
<dbReference type="PANTHER" id="PTHR11606:SF13">
    <property type="entry name" value="GLUTAMATE DEHYDROGENASE 1, MITOCHONDRIAL"/>
    <property type="match status" value="1"/>
</dbReference>
<sequence length="503" mass="56562">MIIKCLRKPYYNYLLNNPLYHKTKSQQISKPGTKSGTIDYIVYKYMDQAASYTNIDQEKIKFYKSCDNTLEITIPLIRKNGKLEIIKGYRTQHKTYKLPTRGGLIINKNITKEDIEAFACLNSIRAVALNMPHGGAKGAICINPKDYTDNEIETIIRKYIVECGKKGIIGSSIDIPGTDLGSTEREMNWIKDTYTFFYGQDDIDAQACATGKSLNQGGLNGALQSSGFCVYFTIQYLLNQQEFCQKAGITQGIKGKKFIVEGYGNVGYWASKFLQEAGGILIGVIEHDGECYNEQGIDAQDINDYLLKNKGIKGYSKAKAIKDVAFQKCDIFIPSYFAKAIYQQIADKFQCKIVAEAANLSVTPNAEKILESKGIQIIPDVICSSGGFLAGYFEWIKNINHTQSHGSMTRKWEYKSNIQLLETIEEETGLKIKQELSHYFKDIQGANEQDLVFSGLQEGFESALNACIETQNKYLVNLRQAVYINALKKIDEHYKQVGITFGK</sequence>
<keyword evidence="12" id="KW-1185">Reference proteome</keyword>
<dbReference type="Pfam" id="PF00208">
    <property type="entry name" value="ELFV_dehydrog"/>
    <property type="match status" value="1"/>
</dbReference>
<reference evidence="11 12" key="1">
    <citation type="submission" date="2011-07" db="EMBL/GenBank/DDBJ databases">
        <authorList>
            <person name="Coyne R."/>
            <person name="Brami D."/>
            <person name="Johnson J."/>
            <person name="Hostetler J."/>
            <person name="Hannick L."/>
            <person name="Clark T."/>
            <person name="Cassidy-Hanley D."/>
            <person name="Inman J."/>
        </authorList>
    </citation>
    <scope>NUCLEOTIDE SEQUENCE [LARGE SCALE GENOMIC DNA]</scope>
    <source>
        <strain evidence="11 12">G5</strain>
    </source>
</reference>
<dbReference type="InterPro" id="IPR036291">
    <property type="entry name" value="NAD(P)-bd_dom_sf"/>
</dbReference>
<dbReference type="RefSeq" id="XP_004035546.1">
    <property type="nucleotide sequence ID" value="XM_004035498.1"/>
</dbReference>
<dbReference type="Proteomes" id="UP000008983">
    <property type="component" value="Unassembled WGS sequence"/>
</dbReference>
<protein>
    <recommendedName>
        <fullName evidence="5">Glutamate dehydrogenase</fullName>
    </recommendedName>
</protein>
<evidence type="ECO:0000256" key="5">
    <source>
        <dbReference type="PIRNR" id="PIRNR000185"/>
    </source>
</evidence>
<dbReference type="InterPro" id="IPR014362">
    <property type="entry name" value="Glu_DH"/>
</dbReference>
<dbReference type="InParanoid" id="G0QRS6"/>
<evidence type="ECO:0000256" key="7">
    <source>
        <dbReference type="PIRSR" id="PIRSR000185-2"/>
    </source>
</evidence>
<comment type="catalytic activity">
    <reaction evidence="3">
        <text>L-glutamate + NAD(+) + H2O = 2-oxoglutarate + NH4(+) + NADH + H(+)</text>
        <dbReference type="Rhea" id="RHEA:15133"/>
        <dbReference type="ChEBI" id="CHEBI:15377"/>
        <dbReference type="ChEBI" id="CHEBI:15378"/>
        <dbReference type="ChEBI" id="CHEBI:16810"/>
        <dbReference type="ChEBI" id="CHEBI:28938"/>
        <dbReference type="ChEBI" id="CHEBI:29985"/>
        <dbReference type="ChEBI" id="CHEBI:57540"/>
        <dbReference type="ChEBI" id="CHEBI:57945"/>
        <dbReference type="EC" id="1.4.1.3"/>
    </reaction>
</comment>
<dbReference type="InterPro" id="IPR006095">
    <property type="entry name" value="Glu/Leu/Phe/Val/Trp_DH"/>
</dbReference>
<evidence type="ECO:0000256" key="8">
    <source>
        <dbReference type="PIRSR" id="PIRSR000185-3"/>
    </source>
</evidence>
<gene>
    <name evidence="11" type="ORF">IMG5_097260</name>
</gene>
<dbReference type="PANTHER" id="PTHR11606">
    <property type="entry name" value="GLUTAMATE DEHYDROGENASE"/>
    <property type="match status" value="1"/>
</dbReference>
<evidence type="ECO:0000313" key="12">
    <source>
        <dbReference type="Proteomes" id="UP000008983"/>
    </source>
</evidence>
<dbReference type="GO" id="GO:0004352">
    <property type="term" value="F:glutamate dehydrogenase (NAD+) activity"/>
    <property type="evidence" value="ECO:0007669"/>
    <property type="project" value="TreeGrafter"/>
</dbReference>
<dbReference type="Gene3D" id="3.40.50.720">
    <property type="entry name" value="NAD(P)-binding Rossmann-like Domain"/>
    <property type="match status" value="1"/>
</dbReference>
<feature type="site" description="Important for catalysis" evidence="8">
    <location>
        <position position="179"/>
    </location>
</feature>
<keyword evidence="7" id="KW-0520">NAD</keyword>
<feature type="active site" description="Proton donor" evidence="6">
    <location>
        <position position="137"/>
    </location>
</feature>
<comment type="similarity">
    <text evidence="1 5 9">Belongs to the Glu/Leu/Phe/Val dehydrogenases family.</text>
</comment>
<dbReference type="FunCoup" id="G0QRS6">
    <property type="interactions" value="62"/>
</dbReference>
<dbReference type="GeneID" id="14908212"/>
<evidence type="ECO:0000256" key="4">
    <source>
        <dbReference type="ARBA" id="ARBA00048577"/>
    </source>
</evidence>
<evidence type="ECO:0000256" key="3">
    <source>
        <dbReference type="ARBA" id="ARBA00047867"/>
    </source>
</evidence>
<evidence type="ECO:0000259" key="10">
    <source>
        <dbReference type="SMART" id="SM00839"/>
    </source>
</evidence>
<name>G0QRS6_ICHMU</name>
<dbReference type="eggNOG" id="KOG2250">
    <property type="taxonomic scope" value="Eukaryota"/>
</dbReference>
<dbReference type="SUPFAM" id="SSF53223">
    <property type="entry name" value="Aminoacid dehydrogenase-like, N-terminal domain"/>
    <property type="match status" value="1"/>
</dbReference>
<dbReference type="InterPro" id="IPR006097">
    <property type="entry name" value="Glu/Leu/Phe/Val/Trp_DH_dimer"/>
</dbReference>
<dbReference type="Pfam" id="PF02812">
    <property type="entry name" value="ELFV_dehydrog_N"/>
    <property type="match status" value="1"/>
</dbReference>
<dbReference type="STRING" id="857967.G0QRS6"/>
<evidence type="ECO:0000313" key="11">
    <source>
        <dbReference type="EMBL" id="EGR32060.1"/>
    </source>
</evidence>
<evidence type="ECO:0000256" key="9">
    <source>
        <dbReference type="RuleBase" id="RU004417"/>
    </source>
</evidence>
<evidence type="ECO:0000256" key="1">
    <source>
        <dbReference type="ARBA" id="ARBA00006382"/>
    </source>
</evidence>